<dbReference type="AlphaFoldDB" id="A0A8C6A417"/>
<reference evidence="1" key="2">
    <citation type="submission" date="2025-09" db="UniProtKB">
        <authorList>
            <consortium name="Ensembl"/>
        </authorList>
    </citation>
    <scope>IDENTIFICATION</scope>
</reference>
<reference evidence="1" key="1">
    <citation type="submission" date="2025-08" db="UniProtKB">
        <authorList>
            <consortium name="Ensembl"/>
        </authorList>
    </citation>
    <scope>IDENTIFICATION</scope>
</reference>
<evidence type="ECO:0000313" key="1">
    <source>
        <dbReference type="Ensembl" id="ENSMMMP00000023801.1"/>
    </source>
</evidence>
<accession>A0A8C6A417</accession>
<dbReference type="Proteomes" id="UP000694407">
    <property type="component" value="Unplaced"/>
</dbReference>
<proteinExistence type="predicted"/>
<sequence length="269" mass="31309">MDTIPLSYLFIFISLHFHLSYDSLYTPFFLLFTPQLPELYASVENFRKNRKNSILLKTHGISPKEAQKILSKNLNERSFISKTSVKEDPQSIFMYTVGKKEVEKKESIVELLHRSLLMDPLPPKPPPSKSQKRLAQIGIPPPIHTFPYNIMDDHSSAFPKSTIIKKIQSIKILGFPDSIQEKMIYEDKVPRYVSANPEKQFMDLRDLEWKYVKGLAKWKCTTPVSFVDIKYNTEKRFVESQTMPGFISPPLVRKSFVIYPQTSFLNWNI</sequence>
<dbReference type="GeneTree" id="ENSGT00940000164141"/>
<dbReference type="InterPro" id="IPR040022">
    <property type="entry name" value="C9orf153-like"/>
</dbReference>
<dbReference type="Ensembl" id="ENSMMMT00000026948.1">
    <property type="protein sequence ID" value="ENSMMMP00000023801.1"/>
    <property type="gene ID" value="ENSMMMG00000020847.1"/>
</dbReference>
<keyword evidence="2" id="KW-1185">Reference proteome</keyword>
<dbReference type="PANTHER" id="PTHR37353">
    <property type="entry name" value="RIKEN CDNA 4921517D22 GENE"/>
    <property type="match status" value="1"/>
</dbReference>
<dbReference type="Pfam" id="PF17673">
    <property type="entry name" value="DUF5532"/>
    <property type="match status" value="1"/>
</dbReference>
<protein>
    <submittedName>
        <fullName evidence="1">Chromosome 9 open reading frame 153</fullName>
    </submittedName>
</protein>
<evidence type="ECO:0000313" key="2">
    <source>
        <dbReference type="Proteomes" id="UP000694407"/>
    </source>
</evidence>
<name>A0A8C6A417_MARMA</name>
<organism evidence="1 2">
    <name type="scientific">Marmota marmota marmota</name>
    <name type="common">Alpine marmot</name>
    <dbReference type="NCBI Taxonomy" id="9994"/>
    <lineage>
        <taxon>Eukaryota</taxon>
        <taxon>Metazoa</taxon>
        <taxon>Chordata</taxon>
        <taxon>Craniata</taxon>
        <taxon>Vertebrata</taxon>
        <taxon>Euteleostomi</taxon>
        <taxon>Mammalia</taxon>
        <taxon>Eutheria</taxon>
        <taxon>Euarchontoglires</taxon>
        <taxon>Glires</taxon>
        <taxon>Rodentia</taxon>
        <taxon>Sciuromorpha</taxon>
        <taxon>Sciuridae</taxon>
        <taxon>Xerinae</taxon>
        <taxon>Marmotini</taxon>
        <taxon>Marmota</taxon>
    </lineage>
</organism>
<dbReference type="PANTHER" id="PTHR37353:SF1">
    <property type="entry name" value="RIKEN CDNA 4921517D22 GENE"/>
    <property type="match status" value="1"/>
</dbReference>